<dbReference type="UniPathway" id="UPA00276">
    <property type="reaction ID" value="UER00406"/>
</dbReference>
<evidence type="ECO:0000256" key="7">
    <source>
        <dbReference type="ARBA" id="ARBA00022695"/>
    </source>
</evidence>
<comment type="similarity">
    <text evidence="15">Belongs to the ribF family.</text>
</comment>
<sequence>METFYSLISIPHSVDSITIGFFDGCHLGHKQLLTALSSFPGTSGIITFDLHPQAILQPLNPKLITSTKERFLLLQDFSIDYLYILPFTKDFANQSAENFILSLHQTLRCKRLILGYDSRLGKGGQGNATTLQPLTKSLGIEIIEIPPYKIDNEIVSSKKIRQFLTEGDLDNANRHLGYSYKYIGKIERGYGLGTKLGVATINLPQEQCLLPYGVYACEIEHCTTSYQGIMNLGEAPTVGRDFLCLEAHLFNFSGNLYGETVSVTPKKFLRKEKKFPSREDLSTAIHKDMIDAKIFFNTNYVRKA</sequence>
<dbReference type="InterPro" id="IPR015864">
    <property type="entry name" value="FAD_synthase"/>
</dbReference>
<dbReference type="InterPro" id="IPR023465">
    <property type="entry name" value="Riboflavin_kinase_dom_sf"/>
</dbReference>
<accession>A0A3B0PZZ9</accession>
<keyword evidence="5 15" id="KW-0288">FMN</keyword>
<evidence type="ECO:0000256" key="15">
    <source>
        <dbReference type="PIRNR" id="PIRNR004491"/>
    </source>
</evidence>
<dbReference type="AlphaFoldDB" id="A0A3B0PZZ9"/>
<keyword evidence="12" id="KW-0511">Multifunctional enzyme</keyword>
<dbReference type="GO" id="GO:0008531">
    <property type="term" value="F:riboflavin kinase activity"/>
    <property type="evidence" value="ECO:0007669"/>
    <property type="project" value="UniProtKB-UniRule"/>
</dbReference>
<evidence type="ECO:0000256" key="1">
    <source>
        <dbReference type="ARBA" id="ARBA00002121"/>
    </source>
</evidence>
<dbReference type="UniPathway" id="UPA00277">
    <property type="reaction ID" value="UER00407"/>
</dbReference>
<dbReference type="Gene3D" id="3.40.50.620">
    <property type="entry name" value="HUPs"/>
    <property type="match status" value="1"/>
</dbReference>
<dbReference type="RefSeq" id="WP_117274255.1">
    <property type="nucleotide sequence ID" value="NZ_LS992154.1"/>
</dbReference>
<comment type="catalytic activity">
    <reaction evidence="14 15">
        <text>FMN + ATP + H(+) = FAD + diphosphate</text>
        <dbReference type="Rhea" id="RHEA:17237"/>
        <dbReference type="ChEBI" id="CHEBI:15378"/>
        <dbReference type="ChEBI" id="CHEBI:30616"/>
        <dbReference type="ChEBI" id="CHEBI:33019"/>
        <dbReference type="ChEBI" id="CHEBI:57692"/>
        <dbReference type="ChEBI" id="CHEBI:58210"/>
        <dbReference type="EC" id="2.7.7.2"/>
    </reaction>
</comment>
<proteinExistence type="inferred from homology"/>
<evidence type="ECO:0000256" key="11">
    <source>
        <dbReference type="ARBA" id="ARBA00022840"/>
    </source>
</evidence>
<dbReference type="EC" id="2.7.1.26" evidence="15"/>
<evidence type="ECO:0000256" key="5">
    <source>
        <dbReference type="ARBA" id="ARBA00022643"/>
    </source>
</evidence>
<dbReference type="NCBIfam" id="TIGR00083">
    <property type="entry name" value="ribF"/>
    <property type="match status" value="1"/>
</dbReference>
<keyword evidence="18" id="KW-1185">Reference proteome</keyword>
<dbReference type="SUPFAM" id="SSF52374">
    <property type="entry name" value="Nucleotidylyl transferase"/>
    <property type="match status" value="1"/>
</dbReference>
<organism evidence="17 18">
    <name type="scientific">Chlamydia poikilotherma</name>
    <dbReference type="NCBI Taxonomy" id="1967783"/>
    <lineage>
        <taxon>Bacteria</taxon>
        <taxon>Pseudomonadati</taxon>
        <taxon>Chlamydiota</taxon>
        <taxon>Chlamydiia</taxon>
        <taxon>Chlamydiales</taxon>
        <taxon>Chlamydiaceae</taxon>
        <taxon>Chlamydia/Chlamydophila group</taxon>
        <taxon>Chlamydia</taxon>
    </lineage>
</organism>
<evidence type="ECO:0000256" key="10">
    <source>
        <dbReference type="ARBA" id="ARBA00022827"/>
    </source>
</evidence>
<dbReference type="InterPro" id="IPR015865">
    <property type="entry name" value="Riboflavin_kinase_bac/euk"/>
</dbReference>
<dbReference type="SUPFAM" id="SSF82114">
    <property type="entry name" value="Riboflavin kinase-like"/>
    <property type="match status" value="1"/>
</dbReference>
<keyword evidence="7 15" id="KW-0548">Nucleotidyltransferase</keyword>
<evidence type="ECO:0000313" key="18">
    <source>
        <dbReference type="Proteomes" id="UP000258476"/>
    </source>
</evidence>
<gene>
    <name evidence="17" type="primary">ribF</name>
    <name evidence="17" type="ORF">C834K_0487</name>
</gene>
<dbReference type="EC" id="2.7.7.2" evidence="15"/>
<evidence type="ECO:0000256" key="14">
    <source>
        <dbReference type="ARBA" id="ARBA00049494"/>
    </source>
</evidence>
<reference evidence="18" key="1">
    <citation type="submission" date="2017-11" db="EMBL/GenBank/DDBJ databases">
        <authorList>
            <person name="Seth-Smith MB H."/>
        </authorList>
    </citation>
    <scope>NUCLEOTIDE SEQUENCE [LARGE SCALE GENOMIC DNA]</scope>
</reference>
<evidence type="ECO:0000256" key="4">
    <source>
        <dbReference type="ARBA" id="ARBA00022630"/>
    </source>
</evidence>
<keyword evidence="9 15" id="KW-0418">Kinase</keyword>
<keyword evidence="4 15" id="KW-0285">Flavoprotein</keyword>
<dbReference type="CDD" id="cd02064">
    <property type="entry name" value="FAD_synthetase_N"/>
    <property type="match status" value="1"/>
</dbReference>
<dbReference type="Gene3D" id="2.40.30.30">
    <property type="entry name" value="Riboflavin kinase-like"/>
    <property type="match status" value="1"/>
</dbReference>
<feature type="domain" description="Riboflavin kinase" evidence="16">
    <location>
        <begin position="175"/>
        <end position="297"/>
    </location>
</feature>
<keyword evidence="8 15" id="KW-0547">Nucleotide-binding</keyword>
<dbReference type="PANTHER" id="PTHR22749:SF6">
    <property type="entry name" value="RIBOFLAVIN KINASE"/>
    <property type="match status" value="1"/>
</dbReference>
<dbReference type="PIRSF" id="PIRSF004491">
    <property type="entry name" value="FAD_Synth"/>
    <property type="match status" value="1"/>
</dbReference>
<dbReference type="NCBIfam" id="NF004162">
    <property type="entry name" value="PRK05627.1-5"/>
    <property type="match status" value="1"/>
</dbReference>
<dbReference type="Proteomes" id="UP000258476">
    <property type="component" value="Chromosome"/>
</dbReference>
<dbReference type="GO" id="GO:0003919">
    <property type="term" value="F:FMN adenylyltransferase activity"/>
    <property type="evidence" value="ECO:0007669"/>
    <property type="project" value="UniProtKB-UniRule"/>
</dbReference>
<keyword evidence="11 15" id="KW-0067">ATP-binding</keyword>
<dbReference type="KEGG" id="chla:C834K_0487"/>
<dbReference type="InterPro" id="IPR023468">
    <property type="entry name" value="Riboflavin_kinase"/>
</dbReference>
<keyword evidence="10 15" id="KW-0274">FAD</keyword>
<dbReference type="GO" id="GO:0009231">
    <property type="term" value="P:riboflavin biosynthetic process"/>
    <property type="evidence" value="ECO:0007669"/>
    <property type="project" value="InterPro"/>
</dbReference>
<evidence type="ECO:0000259" key="16">
    <source>
        <dbReference type="SMART" id="SM00904"/>
    </source>
</evidence>
<evidence type="ECO:0000256" key="2">
    <source>
        <dbReference type="ARBA" id="ARBA00004726"/>
    </source>
</evidence>
<comment type="pathway">
    <text evidence="3 15">Cofactor biosynthesis; FMN biosynthesis; FMN from riboflavin (ATP route): step 1/1.</text>
</comment>
<dbReference type="Pfam" id="PF01687">
    <property type="entry name" value="Flavokinase"/>
    <property type="match status" value="1"/>
</dbReference>
<name>A0A3B0PZZ9_9CHLA</name>
<dbReference type="InterPro" id="IPR014729">
    <property type="entry name" value="Rossmann-like_a/b/a_fold"/>
</dbReference>
<dbReference type="EMBL" id="LS992154">
    <property type="protein sequence ID" value="SYX08945.1"/>
    <property type="molecule type" value="Genomic_DNA"/>
</dbReference>
<keyword evidence="6 15" id="KW-0808">Transferase</keyword>
<evidence type="ECO:0000256" key="13">
    <source>
        <dbReference type="ARBA" id="ARBA00047880"/>
    </source>
</evidence>
<dbReference type="InterPro" id="IPR002606">
    <property type="entry name" value="Riboflavin_kinase_bac"/>
</dbReference>
<evidence type="ECO:0000313" key="17">
    <source>
        <dbReference type="EMBL" id="SYX08945.1"/>
    </source>
</evidence>
<dbReference type="Pfam" id="PF06574">
    <property type="entry name" value="FAD_syn"/>
    <property type="match status" value="1"/>
</dbReference>
<dbReference type="GO" id="GO:0009398">
    <property type="term" value="P:FMN biosynthetic process"/>
    <property type="evidence" value="ECO:0007669"/>
    <property type="project" value="UniProtKB-UniRule"/>
</dbReference>
<dbReference type="SMART" id="SM00904">
    <property type="entry name" value="Flavokinase"/>
    <property type="match status" value="1"/>
</dbReference>
<dbReference type="GO" id="GO:0005524">
    <property type="term" value="F:ATP binding"/>
    <property type="evidence" value="ECO:0007669"/>
    <property type="project" value="UniProtKB-UniRule"/>
</dbReference>
<comment type="catalytic activity">
    <reaction evidence="13 15">
        <text>riboflavin + ATP = FMN + ADP + H(+)</text>
        <dbReference type="Rhea" id="RHEA:14357"/>
        <dbReference type="ChEBI" id="CHEBI:15378"/>
        <dbReference type="ChEBI" id="CHEBI:30616"/>
        <dbReference type="ChEBI" id="CHEBI:57986"/>
        <dbReference type="ChEBI" id="CHEBI:58210"/>
        <dbReference type="ChEBI" id="CHEBI:456216"/>
        <dbReference type="EC" id="2.7.1.26"/>
    </reaction>
</comment>
<evidence type="ECO:0000256" key="9">
    <source>
        <dbReference type="ARBA" id="ARBA00022777"/>
    </source>
</evidence>
<comment type="function">
    <text evidence="1">Catalyzes the phosphorylation of riboflavin to FMN followed by the adenylation of FMN to FAD.</text>
</comment>
<dbReference type="PANTHER" id="PTHR22749">
    <property type="entry name" value="RIBOFLAVIN KINASE/FMN ADENYLYLTRANSFERASE"/>
    <property type="match status" value="1"/>
</dbReference>
<evidence type="ECO:0000256" key="6">
    <source>
        <dbReference type="ARBA" id="ARBA00022679"/>
    </source>
</evidence>
<evidence type="ECO:0000256" key="8">
    <source>
        <dbReference type="ARBA" id="ARBA00022741"/>
    </source>
</evidence>
<dbReference type="GO" id="GO:0006747">
    <property type="term" value="P:FAD biosynthetic process"/>
    <property type="evidence" value="ECO:0007669"/>
    <property type="project" value="UniProtKB-UniRule"/>
</dbReference>
<evidence type="ECO:0000256" key="3">
    <source>
        <dbReference type="ARBA" id="ARBA00005201"/>
    </source>
</evidence>
<comment type="pathway">
    <text evidence="2 15">Cofactor biosynthesis; FAD biosynthesis; FAD from FMN: step 1/1.</text>
</comment>
<dbReference type="OrthoDB" id="9803667at2"/>
<evidence type="ECO:0000256" key="12">
    <source>
        <dbReference type="ARBA" id="ARBA00023268"/>
    </source>
</evidence>
<protein>
    <recommendedName>
        <fullName evidence="15">Riboflavin biosynthesis protein</fullName>
    </recommendedName>
    <domain>
        <recommendedName>
            <fullName evidence="15">Riboflavin kinase</fullName>
            <ecNumber evidence="15">2.7.1.26</ecNumber>
        </recommendedName>
        <alternativeName>
            <fullName evidence="15">Flavokinase</fullName>
        </alternativeName>
    </domain>
    <domain>
        <recommendedName>
            <fullName evidence="15">FMN adenylyltransferase</fullName>
            <ecNumber evidence="15">2.7.7.2</ecNumber>
        </recommendedName>
        <alternativeName>
            <fullName evidence="15">FAD pyrophosphorylase</fullName>
        </alternativeName>
        <alternativeName>
            <fullName evidence="15">FAD synthase</fullName>
        </alternativeName>
    </domain>
</protein>